<keyword evidence="1" id="KW-0175">Coiled coil</keyword>
<dbReference type="EMBL" id="MNPL01021879">
    <property type="protein sequence ID" value="OQR69199.1"/>
    <property type="molecule type" value="Genomic_DNA"/>
</dbReference>
<accession>A0A1V9X6I1</accession>
<feature type="region of interest" description="Disordered" evidence="2">
    <location>
        <begin position="1"/>
        <end position="53"/>
    </location>
</feature>
<feature type="compositionally biased region" description="Polar residues" evidence="2">
    <location>
        <begin position="21"/>
        <end position="37"/>
    </location>
</feature>
<feature type="coiled-coil region" evidence="1">
    <location>
        <begin position="65"/>
        <end position="99"/>
    </location>
</feature>
<protein>
    <submittedName>
        <fullName evidence="3">Uncharacterized protein</fullName>
    </submittedName>
</protein>
<evidence type="ECO:0000256" key="2">
    <source>
        <dbReference type="SAM" id="MobiDB-lite"/>
    </source>
</evidence>
<keyword evidence="4" id="KW-1185">Reference proteome</keyword>
<evidence type="ECO:0000256" key="1">
    <source>
        <dbReference type="SAM" id="Coils"/>
    </source>
</evidence>
<dbReference type="CDD" id="cd14686">
    <property type="entry name" value="bZIP"/>
    <property type="match status" value="1"/>
</dbReference>
<reference evidence="3 4" key="1">
    <citation type="journal article" date="2017" name="Gigascience">
        <title>Draft genome of the honey bee ectoparasitic mite, Tropilaelaps mercedesae, is shaped by the parasitic life history.</title>
        <authorList>
            <person name="Dong X."/>
            <person name="Armstrong S.D."/>
            <person name="Xia D."/>
            <person name="Makepeace B.L."/>
            <person name="Darby A.C."/>
            <person name="Kadowaki T."/>
        </authorList>
    </citation>
    <scope>NUCLEOTIDE SEQUENCE [LARGE SCALE GENOMIC DNA]</scope>
    <source>
        <strain evidence="3">Wuxi-XJTLU</strain>
    </source>
</reference>
<organism evidence="3 4">
    <name type="scientific">Tropilaelaps mercedesae</name>
    <dbReference type="NCBI Taxonomy" id="418985"/>
    <lineage>
        <taxon>Eukaryota</taxon>
        <taxon>Metazoa</taxon>
        <taxon>Ecdysozoa</taxon>
        <taxon>Arthropoda</taxon>
        <taxon>Chelicerata</taxon>
        <taxon>Arachnida</taxon>
        <taxon>Acari</taxon>
        <taxon>Parasitiformes</taxon>
        <taxon>Mesostigmata</taxon>
        <taxon>Gamasina</taxon>
        <taxon>Dermanyssoidea</taxon>
        <taxon>Laelapidae</taxon>
        <taxon>Tropilaelaps</taxon>
    </lineage>
</organism>
<proteinExistence type="predicted"/>
<feature type="compositionally biased region" description="Low complexity" evidence="2">
    <location>
        <begin position="38"/>
        <end position="53"/>
    </location>
</feature>
<name>A0A1V9X6I1_9ACAR</name>
<dbReference type="InParanoid" id="A0A1V9X6I1"/>
<gene>
    <name evidence="3" type="ORF">BIW11_04419</name>
</gene>
<dbReference type="AlphaFoldDB" id="A0A1V9X6I1"/>
<comment type="caution">
    <text evidence="3">The sequence shown here is derived from an EMBL/GenBank/DDBJ whole genome shotgun (WGS) entry which is preliminary data.</text>
</comment>
<evidence type="ECO:0000313" key="4">
    <source>
        <dbReference type="Proteomes" id="UP000192247"/>
    </source>
</evidence>
<dbReference type="Proteomes" id="UP000192247">
    <property type="component" value="Unassembled WGS sequence"/>
</dbReference>
<sequence length="187" mass="20573">MSSKGPPESGKVSRVRPIQRVTISRPTSSFGSASRTNAGSTMSSLPSSASCSAISSTLPQGELGASRQRQLAAEQATQIRDLEAQVAALRKQNVHLHREVQEALGLQQLKSRTVDALTKDLNASATNSSIHARPVHHWHCWCDKFVKQFRNHFCRTDVYDHDFLSMFCVSVPRAPPVHLQPLQMTCG</sequence>
<evidence type="ECO:0000313" key="3">
    <source>
        <dbReference type="EMBL" id="OQR69199.1"/>
    </source>
</evidence>